<dbReference type="EMBL" id="LGRB01000010">
    <property type="protein sequence ID" value="OCT49671.1"/>
    <property type="molecule type" value="Genomic_DNA"/>
</dbReference>
<comment type="similarity">
    <text evidence="1">Belongs to the thioesterase PaaI family.</text>
</comment>
<evidence type="ECO:0000259" key="3">
    <source>
        <dbReference type="Pfam" id="PF03061"/>
    </source>
</evidence>
<comment type="caution">
    <text evidence="4">The sequence shown here is derived from an EMBL/GenBank/DDBJ whole genome shotgun (WGS) entry which is preliminary data.</text>
</comment>
<dbReference type="GO" id="GO:0047617">
    <property type="term" value="F:fatty acyl-CoA hydrolase activity"/>
    <property type="evidence" value="ECO:0007669"/>
    <property type="project" value="InterPro"/>
</dbReference>
<dbReference type="OrthoDB" id="2831072at2759"/>
<evidence type="ECO:0000256" key="1">
    <source>
        <dbReference type="ARBA" id="ARBA00008324"/>
    </source>
</evidence>
<dbReference type="VEuPathDB" id="FungiDB:CLCR_07667"/>
<dbReference type="VEuPathDB" id="FungiDB:G647_09917"/>
<dbReference type="PANTHER" id="PTHR21660">
    <property type="entry name" value="THIOESTERASE SUPERFAMILY MEMBER-RELATED"/>
    <property type="match status" value="1"/>
</dbReference>
<protein>
    <submittedName>
        <fullName evidence="4">Thioesterase family protein</fullName>
    </submittedName>
</protein>
<gene>
    <name evidence="4" type="ORF">CLCR_07667</name>
</gene>
<accession>A0A1C1CMJ0</accession>
<dbReference type="InterPro" id="IPR039298">
    <property type="entry name" value="ACOT13"/>
</dbReference>
<dbReference type="STRING" id="86049.A0A1C1CMJ0"/>
<dbReference type="NCBIfam" id="TIGR00369">
    <property type="entry name" value="unchar_dom_1"/>
    <property type="match status" value="1"/>
</dbReference>
<dbReference type="PANTHER" id="PTHR21660:SF1">
    <property type="entry name" value="ACYL-COENZYME A THIOESTERASE 13"/>
    <property type="match status" value="1"/>
</dbReference>
<dbReference type="CDD" id="cd03443">
    <property type="entry name" value="PaaI_thioesterase"/>
    <property type="match status" value="1"/>
</dbReference>
<dbReference type="Pfam" id="PF03061">
    <property type="entry name" value="4HBT"/>
    <property type="match status" value="1"/>
</dbReference>
<dbReference type="Proteomes" id="UP000094526">
    <property type="component" value="Unassembled WGS sequence"/>
</dbReference>
<evidence type="ECO:0000313" key="4">
    <source>
        <dbReference type="EMBL" id="OCT49671.1"/>
    </source>
</evidence>
<dbReference type="InterPro" id="IPR029069">
    <property type="entry name" value="HotDog_dom_sf"/>
</dbReference>
<dbReference type="eggNOG" id="KOG3328">
    <property type="taxonomic scope" value="Eukaryota"/>
</dbReference>
<feature type="domain" description="Thioesterase" evidence="3">
    <location>
        <begin position="81"/>
        <end position="160"/>
    </location>
</feature>
<organism evidence="4 5">
    <name type="scientific">Cladophialophora carrionii</name>
    <dbReference type="NCBI Taxonomy" id="86049"/>
    <lineage>
        <taxon>Eukaryota</taxon>
        <taxon>Fungi</taxon>
        <taxon>Dikarya</taxon>
        <taxon>Ascomycota</taxon>
        <taxon>Pezizomycotina</taxon>
        <taxon>Eurotiomycetes</taxon>
        <taxon>Chaetothyriomycetidae</taxon>
        <taxon>Chaetothyriales</taxon>
        <taxon>Herpotrichiellaceae</taxon>
        <taxon>Cladophialophora</taxon>
    </lineage>
</organism>
<keyword evidence="2" id="KW-0378">Hydrolase</keyword>
<dbReference type="Gene3D" id="3.10.129.10">
    <property type="entry name" value="Hotdog Thioesterase"/>
    <property type="match status" value="1"/>
</dbReference>
<dbReference type="AlphaFoldDB" id="A0A1C1CMJ0"/>
<evidence type="ECO:0000256" key="2">
    <source>
        <dbReference type="ARBA" id="ARBA00022801"/>
    </source>
</evidence>
<keyword evidence="5" id="KW-1185">Reference proteome</keyword>
<dbReference type="InterPro" id="IPR006683">
    <property type="entry name" value="Thioestr_dom"/>
</dbReference>
<reference evidence="5" key="1">
    <citation type="submission" date="2015-07" db="EMBL/GenBank/DDBJ databases">
        <authorList>
            <person name="Teixeira M.M."/>
            <person name="Souza R.C."/>
            <person name="Almeida L.G."/>
            <person name="Vicente V.A."/>
            <person name="de Hoog S."/>
            <person name="Bocca A.L."/>
            <person name="de Almeida S.R."/>
            <person name="Vasconcelos A.T."/>
            <person name="Felipe M.S."/>
        </authorList>
    </citation>
    <scope>NUCLEOTIDE SEQUENCE [LARGE SCALE GENOMIC DNA]</scope>
    <source>
        <strain evidence="5">KSF</strain>
    </source>
</reference>
<evidence type="ECO:0000313" key="5">
    <source>
        <dbReference type="Proteomes" id="UP000094526"/>
    </source>
</evidence>
<sequence length="179" mass="19638">MSKKQEPMNPHKAIFKNYGNFLELPLKERVTALERSITDDPNFFGFDTYALKHCSPELLEATPNRTKWSLTIGRELCNKAGNLHGGAAATLLDNLTSTALVTIAKEGFMDEGHVSRTITTSYLRPVPMGAKVIVDCEVHGAGRNTANILGKVYNEEGKLCVTCVHDKAVFSSKGRDAKL</sequence>
<dbReference type="SUPFAM" id="SSF54637">
    <property type="entry name" value="Thioesterase/thiol ester dehydrase-isomerase"/>
    <property type="match status" value="1"/>
</dbReference>
<name>A0A1C1CMJ0_9EURO</name>
<dbReference type="InterPro" id="IPR003736">
    <property type="entry name" value="PAAI_dom"/>
</dbReference>
<proteinExistence type="inferred from homology"/>